<feature type="signal peptide" evidence="1">
    <location>
        <begin position="1"/>
        <end position="21"/>
    </location>
</feature>
<feature type="chain" id="PRO_5008381795" description="DUF4124 domain-containing protein" evidence="1">
    <location>
        <begin position="22"/>
        <end position="175"/>
    </location>
</feature>
<organism evidence="2 3">
    <name type="scientific">Candidatus Accumulibacter aalborgensis</name>
    <dbReference type="NCBI Taxonomy" id="1860102"/>
    <lineage>
        <taxon>Bacteria</taxon>
        <taxon>Pseudomonadati</taxon>
        <taxon>Pseudomonadota</taxon>
        <taxon>Betaproteobacteria</taxon>
        <taxon>Candidatus Accumulibacter</taxon>
    </lineage>
</organism>
<evidence type="ECO:0000313" key="3">
    <source>
        <dbReference type="Proteomes" id="UP000199169"/>
    </source>
</evidence>
<keyword evidence="1" id="KW-0732">Signal</keyword>
<gene>
    <name evidence="2" type="ORF">ACCAA_430025</name>
</gene>
<evidence type="ECO:0008006" key="4">
    <source>
        <dbReference type="Google" id="ProtNLM"/>
    </source>
</evidence>
<reference evidence="2 3" key="1">
    <citation type="submission" date="2016-06" db="EMBL/GenBank/DDBJ databases">
        <authorList>
            <person name="Kjaerup R.B."/>
            <person name="Dalgaard T.S."/>
            <person name="Juul-Madsen H.R."/>
        </authorList>
    </citation>
    <scope>NUCLEOTIDE SEQUENCE [LARGE SCALE GENOMIC DNA]</scope>
    <source>
        <strain evidence="2">3</strain>
    </source>
</reference>
<evidence type="ECO:0000313" key="2">
    <source>
        <dbReference type="EMBL" id="SBT07418.1"/>
    </source>
</evidence>
<accession>A0A1A8XU16</accession>
<dbReference type="EMBL" id="FLQX01000120">
    <property type="protein sequence ID" value="SBT07418.1"/>
    <property type="molecule type" value="Genomic_DNA"/>
</dbReference>
<sequence length="175" mass="18735">MRTIPFLLLAMWVATTATGQAVYQSRDQAGPVFSDLPSQGAREVPLPPLNIMSSPPAPPTEPAPVAAPVAYTALSIIQPQDGGTIHSNTGRIAVQVAIEPALRVRHGDALAVRLDNTVLPTVRSSLQFAISPKEWHNAAADTVEHQLEVAVVGRSGQTLITSSPIHFYVHRATRR</sequence>
<dbReference type="Proteomes" id="UP000199169">
    <property type="component" value="Unassembled WGS sequence"/>
</dbReference>
<dbReference type="AlphaFoldDB" id="A0A1A8XU16"/>
<name>A0A1A8XU16_9PROT</name>
<proteinExistence type="predicted"/>
<protein>
    <recommendedName>
        <fullName evidence="4">DUF4124 domain-containing protein</fullName>
    </recommendedName>
</protein>
<keyword evidence="3" id="KW-1185">Reference proteome</keyword>
<evidence type="ECO:0000256" key="1">
    <source>
        <dbReference type="SAM" id="SignalP"/>
    </source>
</evidence>
<dbReference type="RefSeq" id="WP_186407686.1">
    <property type="nucleotide sequence ID" value="NZ_FLQX01000120.1"/>
</dbReference>
<dbReference type="STRING" id="1860102.ACCAA_430025"/>